<protein>
    <submittedName>
        <fullName evidence="6">Ankyrin repeat domain-containing protein</fullName>
    </submittedName>
</protein>
<dbReference type="PROSITE" id="PS50088">
    <property type="entry name" value="ANK_REPEAT"/>
    <property type="match status" value="2"/>
</dbReference>
<feature type="chain" id="PRO_5041278998" evidence="4">
    <location>
        <begin position="25"/>
        <end position="180"/>
    </location>
</feature>
<accession>A0AA51MPB4</accession>
<keyword evidence="7" id="KW-1185">Reference proteome</keyword>
<reference evidence="6 7" key="1">
    <citation type="submission" date="2023-08" db="EMBL/GenBank/DDBJ databases">
        <title>New molecular markers tilS and rpoB for phylogenetic and monitoring studies of the genus Thiothrix biodiversity.</title>
        <authorList>
            <person name="Ravin N.V."/>
            <person name="Smolyakov D."/>
            <person name="Markov N.D."/>
            <person name="Beletsky A.V."/>
            <person name="Mardanov A.V."/>
            <person name="Rudenko T.S."/>
            <person name="Grabovich M.Y."/>
        </authorList>
    </citation>
    <scope>NUCLEOTIDE SEQUENCE</scope>
    <source>
        <strain evidence="6">DNT52</strain>
        <strain evidence="5 7">H33</strain>
    </source>
</reference>
<keyword evidence="2 3" id="KW-0040">ANK repeat</keyword>
<keyword evidence="1" id="KW-0677">Repeat</keyword>
<evidence type="ECO:0000256" key="4">
    <source>
        <dbReference type="SAM" id="SignalP"/>
    </source>
</evidence>
<feature type="repeat" description="ANK" evidence="3">
    <location>
        <begin position="90"/>
        <end position="122"/>
    </location>
</feature>
<dbReference type="PROSITE" id="PS50297">
    <property type="entry name" value="ANK_REP_REGION"/>
    <property type="match status" value="2"/>
</dbReference>
<sequence length="180" mass="18127">MHAQKFSTVLLGTALLALGLNGCASTSETKATPSEASTTPLPATATAEAAVVPAADALNKQLWEAAQAGNTDTIRSLLAQGANPSTATASGETALHAAVASGVLPAVMQLVSNGAVISATTATGWTPLHHAARFGRADIANYLIQQGADPKALTTGTPAKTPVQMALDQGDLRTARILGY</sequence>
<organism evidence="6">
    <name type="scientific">Thiothrix subterranea</name>
    <dbReference type="NCBI Taxonomy" id="2735563"/>
    <lineage>
        <taxon>Bacteria</taxon>
        <taxon>Pseudomonadati</taxon>
        <taxon>Pseudomonadota</taxon>
        <taxon>Gammaproteobacteria</taxon>
        <taxon>Thiotrichales</taxon>
        <taxon>Thiotrichaceae</taxon>
        <taxon>Thiothrix</taxon>
    </lineage>
</organism>
<dbReference type="PANTHER" id="PTHR24171:SF9">
    <property type="entry name" value="ANKYRIN REPEAT DOMAIN-CONTAINING PROTEIN 39"/>
    <property type="match status" value="1"/>
</dbReference>
<feature type="signal peptide" evidence="4">
    <location>
        <begin position="1"/>
        <end position="24"/>
    </location>
</feature>
<dbReference type="Pfam" id="PF12796">
    <property type="entry name" value="Ank_2"/>
    <property type="match status" value="1"/>
</dbReference>
<dbReference type="InterPro" id="IPR036770">
    <property type="entry name" value="Ankyrin_rpt-contain_sf"/>
</dbReference>
<dbReference type="RefSeq" id="WP_202715360.1">
    <property type="nucleotide sequence ID" value="NZ_CP053482.1"/>
</dbReference>
<gene>
    <name evidence="5" type="ORF">RCC75_08210</name>
    <name evidence="6" type="ORF">RCG00_04435</name>
</gene>
<dbReference type="InterPro" id="IPR002110">
    <property type="entry name" value="Ankyrin_rpt"/>
</dbReference>
<dbReference type="EMBL" id="JAVFKN010000009">
    <property type="protein sequence ID" value="MDQ5768506.1"/>
    <property type="molecule type" value="Genomic_DNA"/>
</dbReference>
<evidence type="ECO:0000256" key="3">
    <source>
        <dbReference type="PROSITE-ProRule" id="PRU00023"/>
    </source>
</evidence>
<dbReference type="SUPFAM" id="SSF48403">
    <property type="entry name" value="Ankyrin repeat"/>
    <property type="match status" value="1"/>
</dbReference>
<feature type="repeat" description="ANK" evidence="3">
    <location>
        <begin position="123"/>
        <end position="155"/>
    </location>
</feature>
<dbReference type="AlphaFoldDB" id="A0AA51MPB4"/>
<dbReference type="PANTHER" id="PTHR24171">
    <property type="entry name" value="ANKYRIN REPEAT DOMAIN-CONTAINING PROTEIN 39-RELATED"/>
    <property type="match status" value="1"/>
</dbReference>
<dbReference type="Proteomes" id="UP001229862">
    <property type="component" value="Chromosome"/>
</dbReference>
<dbReference type="EMBL" id="CP133217">
    <property type="protein sequence ID" value="WML87613.1"/>
    <property type="molecule type" value="Genomic_DNA"/>
</dbReference>
<dbReference type="Gene3D" id="1.25.40.20">
    <property type="entry name" value="Ankyrin repeat-containing domain"/>
    <property type="match status" value="1"/>
</dbReference>
<evidence type="ECO:0000256" key="2">
    <source>
        <dbReference type="ARBA" id="ARBA00023043"/>
    </source>
</evidence>
<keyword evidence="4" id="KW-0732">Signal</keyword>
<name>A0AA51MPB4_9GAMM</name>
<evidence type="ECO:0000313" key="5">
    <source>
        <dbReference type="EMBL" id="MDQ5768506.1"/>
    </source>
</evidence>
<evidence type="ECO:0000313" key="6">
    <source>
        <dbReference type="EMBL" id="WML87613.1"/>
    </source>
</evidence>
<dbReference type="SMART" id="SM00248">
    <property type="entry name" value="ANK"/>
    <property type="match status" value="3"/>
</dbReference>
<dbReference type="Proteomes" id="UP001223336">
    <property type="component" value="Unassembled WGS sequence"/>
</dbReference>
<evidence type="ECO:0000256" key="1">
    <source>
        <dbReference type="ARBA" id="ARBA00022737"/>
    </source>
</evidence>
<evidence type="ECO:0000313" key="7">
    <source>
        <dbReference type="Proteomes" id="UP001223336"/>
    </source>
</evidence>
<proteinExistence type="predicted"/>